<dbReference type="InterPro" id="IPR035985">
    <property type="entry name" value="Ubiquitin-activating_enz"/>
</dbReference>
<accession>A0AAW2HEN3</accession>
<dbReference type="Gene3D" id="3.40.50.720">
    <property type="entry name" value="NAD(P)-binding Rossmann-like Domain"/>
    <property type="match status" value="1"/>
</dbReference>
<comment type="similarity">
    <text evidence="3">Belongs to the ubiquitin-activating E1 family.</text>
</comment>
<evidence type="ECO:0000259" key="9">
    <source>
        <dbReference type="Pfam" id="PF00899"/>
    </source>
</evidence>
<comment type="subunit">
    <text evidence="6">Heterodimer of SAE1 and UBA2/SAE2. The heterodimer corresponds to the two domains that are encoded on a single polypeptide chain in ubiquitin-activating enzyme E1. Interacts with UBE2I.</text>
</comment>
<proteinExistence type="inferred from homology"/>
<dbReference type="PANTHER" id="PTHR10953:SF162">
    <property type="entry name" value="SUMO-ACTIVATING ENZYME SUBUNIT 1"/>
    <property type="match status" value="1"/>
</dbReference>
<dbReference type="CDD" id="cd01492">
    <property type="entry name" value="Aos1_SUMO"/>
    <property type="match status" value="1"/>
</dbReference>
<evidence type="ECO:0000256" key="4">
    <source>
        <dbReference type="ARBA" id="ARBA00022786"/>
    </source>
</evidence>
<reference evidence="10" key="1">
    <citation type="journal article" date="2024" name="Gigascience">
        <title>Chromosome-level genome of the poultry shaft louse Menopon gallinae provides insight into the host-switching and adaptive evolution of parasitic lice.</title>
        <authorList>
            <person name="Xu Y."/>
            <person name="Ma L."/>
            <person name="Liu S."/>
            <person name="Liang Y."/>
            <person name="Liu Q."/>
            <person name="He Z."/>
            <person name="Tian L."/>
            <person name="Duan Y."/>
            <person name="Cai W."/>
            <person name="Li H."/>
            <person name="Song F."/>
        </authorList>
    </citation>
    <scope>NUCLEOTIDE SEQUENCE</scope>
    <source>
        <strain evidence="10">Cailab_2023a</strain>
    </source>
</reference>
<dbReference type="SUPFAM" id="SSF69572">
    <property type="entry name" value="Activating enzymes of the ubiquitin-like proteins"/>
    <property type="match status" value="1"/>
</dbReference>
<dbReference type="PRINTS" id="PR01849">
    <property type="entry name" value="UBIQUITINACT"/>
</dbReference>
<dbReference type="InterPro" id="IPR000011">
    <property type="entry name" value="UBQ/SUMO-activ_enz_E1-like"/>
</dbReference>
<evidence type="ECO:0000256" key="1">
    <source>
        <dbReference type="ARBA" id="ARBA00004123"/>
    </source>
</evidence>
<evidence type="ECO:0000313" key="10">
    <source>
        <dbReference type="EMBL" id="KAL0268215.1"/>
    </source>
</evidence>
<dbReference type="GO" id="GO:0031510">
    <property type="term" value="C:SUMO activating enzyme complex"/>
    <property type="evidence" value="ECO:0007669"/>
    <property type="project" value="TreeGrafter"/>
</dbReference>
<dbReference type="GO" id="GO:0005737">
    <property type="term" value="C:cytoplasm"/>
    <property type="evidence" value="ECO:0007669"/>
    <property type="project" value="TreeGrafter"/>
</dbReference>
<sequence>MVAEKTTELTEDEAELYDRQIRLWGLESQKRYEMIKQSNLSFRLRRSRVLVIGLKGFGAELVKNIVLSGVKSVTLLDDCVVSEEDTCSQFLAPRECIGKPRAESSVSRAQALNPMVQVTADTSRVEDKPDEYFANFDVVVATECRLSELQRINTACRERCVKFFCGDVFGMFGYTFADLQTHNFVEDVIKTVKINDDKLGRDKKVEPIKETVKQTENFVSLSDALSVDWTFPDLKKKLEKMDYSYFLMRVLLEFREKYHRDPDPKYRNSDIQALKNLRQEVLNNLQVPENKIPDSILGQLFAEVSPVCAIVGGVLSQEVVKTLSQKEAPHNNFFFFNPEKCCGFVETHGS</sequence>
<comment type="subcellular location">
    <subcellularLocation>
        <location evidence="1">Nucleus</location>
    </subcellularLocation>
</comment>
<evidence type="ECO:0000256" key="2">
    <source>
        <dbReference type="ARBA" id="ARBA00004718"/>
    </source>
</evidence>
<keyword evidence="4" id="KW-0833">Ubl conjugation pathway</keyword>
<comment type="pathway">
    <text evidence="2">Protein modification; protein sumoylation.</text>
</comment>
<dbReference type="GO" id="GO:0019948">
    <property type="term" value="F:SUMO activating enzyme activity"/>
    <property type="evidence" value="ECO:0007669"/>
    <property type="project" value="TreeGrafter"/>
</dbReference>
<dbReference type="AlphaFoldDB" id="A0AAW2HEN3"/>
<evidence type="ECO:0000256" key="7">
    <source>
        <dbReference type="ARBA" id="ARBA00044187"/>
    </source>
</evidence>
<organism evidence="10">
    <name type="scientific">Menopon gallinae</name>
    <name type="common">poultry shaft louse</name>
    <dbReference type="NCBI Taxonomy" id="328185"/>
    <lineage>
        <taxon>Eukaryota</taxon>
        <taxon>Metazoa</taxon>
        <taxon>Ecdysozoa</taxon>
        <taxon>Arthropoda</taxon>
        <taxon>Hexapoda</taxon>
        <taxon>Insecta</taxon>
        <taxon>Pterygota</taxon>
        <taxon>Neoptera</taxon>
        <taxon>Paraneoptera</taxon>
        <taxon>Psocodea</taxon>
        <taxon>Troctomorpha</taxon>
        <taxon>Phthiraptera</taxon>
        <taxon>Amblycera</taxon>
        <taxon>Menoponidae</taxon>
        <taxon>Menopon</taxon>
    </lineage>
</organism>
<gene>
    <name evidence="10" type="ORF">PYX00_010241</name>
</gene>
<dbReference type="InterPro" id="IPR045886">
    <property type="entry name" value="ThiF/MoeB/HesA"/>
</dbReference>
<evidence type="ECO:0000256" key="5">
    <source>
        <dbReference type="ARBA" id="ARBA00023242"/>
    </source>
</evidence>
<keyword evidence="5" id="KW-0539">Nucleus</keyword>
<name>A0AAW2HEN3_9NEOP</name>
<dbReference type="Pfam" id="PF00899">
    <property type="entry name" value="ThiF"/>
    <property type="match status" value="1"/>
</dbReference>
<comment type="caution">
    <text evidence="10">The sequence shown here is derived from an EMBL/GenBank/DDBJ whole genome shotgun (WGS) entry which is preliminary data.</text>
</comment>
<dbReference type="GO" id="GO:0016925">
    <property type="term" value="P:protein sumoylation"/>
    <property type="evidence" value="ECO:0007669"/>
    <property type="project" value="TreeGrafter"/>
</dbReference>
<dbReference type="InterPro" id="IPR000594">
    <property type="entry name" value="ThiF_NAD_FAD-bd"/>
</dbReference>
<evidence type="ECO:0000256" key="6">
    <source>
        <dbReference type="ARBA" id="ARBA00026003"/>
    </source>
</evidence>
<dbReference type="EMBL" id="JARGDH010000005">
    <property type="protein sequence ID" value="KAL0268215.1"/>
    <property type="molecule type" value="Genomic_DNA"/>
</dbReference>
<feature type="domain" description="THIF-type NAD/FAD binding fold" evidence="9">
    <location>
        <begin position="28"/>
        <end position="337"/>
    </location>
</feature>
<protein>
    <recommendedName>
        <fullName evidence="7">SUMO-activating enzyme subunit 1</fullName>
    </recommendedName>
    <alternativeName>
        <fullName evidence="8">Ubiquitin-like 1-activating enzyme E1A</fullName>
    </alternativeName>
</protein>
<evidence type="ECO:0000256" key="8">
    <source>
        <dbReference type="ARBA" id="ARBA00044354"/>
    </source>
</evidence>
<dbReference type="PANTHER" id="PTHR10953">
    <property type="entry name" value="UBIQUITIN-ACTIVATING ENZYME E1"/>
    <property type="match status" value="1"/>
</dbReference>
<evidence type="ECO:0000256" key="3">
    <source>
        <dbReference type="ARBA" id="ARBA00005673"/>
    </source>
</evidence>
<dbReference type="FunFam" id="3.40.50.720:FF:000744">
    <property type="entry name" value="Smt3 activating enzyme 1"/>
    <property type="match status" value="1"/>
</dbReference>